<feature type="compositionally biased region" description="Pro residues" evidence="6">
    <location>
        <begin position="187"/>
        <end position="207"/>
    </location>
</feature>
<feature type="compositionally biased region" description="Basic residues" evidence="6">
    <location>
        <begin position="324"/>
        <end position="349"/>
    </location>
</feature>
<evidence type="ECO:0000256" key="2">
    <source>
        <dbReference type="ARBA" id="ARBA00022475"/>
    </source>
</evidence>
<keyword evidence="5 7" id="KW-0472">Membrane</keyword>
<evidence type="ECO:0000256" key="4">
    <source>
        <dbReference type="ARBA" id="ARBA00022989"/>
    </source>
</evidence>
<protein>
    <recommendedName>
        <fullName evidence="8">Phage shock protein PspC N-terminal domain-containing protein</fullName>
    </recommendedName>
</protein>
<feature type="transmembrane region" description="Helical" evidence="7">
    <location>
        <begin position="109"/>
        <end position="125"/>
    </location>
</feature>
<feature type="transmembrane region" description="Helical" evidence="7">
    <location>
        <begin position="242"/>
        <end position="262"/>
    </location>
</feature>
<feature type="transmembrane region" description="Helical" evidence="7">
    <location>
        <begin position="214"/>
        <end position="236"/>
    </location>
</feature>
<evidence type="ECO:0000256" key="7">
    <source>
        <dbReference type="SAM" id="Phobius"/>
    </source>
</evidence>
<keyword evidence="2" id="KW-1003">Cell membrane</keyword>
<evidence type="ECO:0000313" key="9">
    <source>
        <dbReference type="EMBL" id="GMA88177.1"/>
    </source>
</evidence>
<feature type="domain" description="Phage shock protein PspC N-terminal" evidence="8">
    <location>
        <begin position="7"/>
        <end position="62"/>
    </location>
</feature>
<gene>
    <name evidence="9" type="ORF">GCM10025868_34270</name>
</gene>
<feature type="transmembrane region" description="Helical" evidence="7">
    <location>
        <begin position="269"/>
        <end position="290"/>
    </location>
</feature>
<evidence type="ECO:0000313" key="10">
    <source>
        <dbReference type="Proteomes" id="UP001157017"/>
    </source>
</evidence>
<dbReference type="PANTHER" id="PTHR33885:SF3">
    <property type="entry name" value="PHAGE SHOCK PROTEIN C"/>
    <property type="match status" value="1"/>
</dbReference>
<keyword evidence="3 7" id="KW-0812">Transmembrane</keyword>
<evidence type="ECO:0000256" key="5">
    <source>
        <dbReference type="ARBA" id="ARBA00023136"/>
    </source>
</evidence>
<evidence type="ECO:0000256" key="1">
    <source>
        <dbReference type="ARBA" id="ARBA00004162"/>
    </source>
</evidence>
<feature type="region of interest" description="Disordered" evidence="6">
    <location>
        <begin position="292"/>
        <end position="373"/>
    </location>
</feature>
<dbReference type="Pfam" id="PF04024">
    <property type="entry name" value="PspC"/>
    <property type="match status" value="1"/>
</dbReference>
<dbReference type="InterPro" id="IPR007168">
    <property type="entry name" value="Phageshock_PspC_N"/>
</dbReference>
<evidence type="ECO:0000256" key="6">
    <source>
        <dbReference type="SAM" id="MobiDB-lite"/>
    </source>
</evidence>
<organism evidence="9 10">
    <name type="scientific">Angustibacter aerolatus</name>
    <dbReference type="NCBI Taxonomy" id="1162965"/>
    <lineage>
        <taxon>Bacteria</taxon>
        <taxon>Bacillati</taxon>
        <taxon>Actinomycetota</taxon>
        <taxon>Actinomycetes</taxon>
        <taxon>Kineosporiales</taxon>
        <taxon>Kineosporiaceae</taxon>
    </lineage>
</organism>
<feature type="region of interest" description="Disordered" evidence="6">
    <location>
        <begin position="138"/>
        <end position="167"/>
    </location>
</feature>
<dbReference type="InterPro" id="IPR052027">
    <property type="entry name" value="PspC"/>
</dbReference>
<comment type="subcellular location">
    <subcellularLocation>
        <location evidence="1">Cell membrane</location>
        <topology evidence="1">Single-pass membrane protein</topology>
    </subcellularLocation>
</comment>
<name>A0ABQ6JK84_9ACTN</name>
<feature type="region of interest" description="Disordered" evidence="6">
    <location>
        <begin position="179"/>
        <end position="211"/>
    </location>
</feature>
<evidence type="ECO:0000256" key="3">
    <source>
        <dbReference type="ARBA" id="ARBA00022692"/>
    </source>
</evidence>
<dbReference type="Proteomes" id="UP001157017">
    <property type="component" value="Unassembled WGS sequence"/>
</dbReference>
<comment type="caution">
    <text evidence="9">The sequence shown here is derived from an EMBL/GenBank/DDBJ whole genome shotgun (WGS) entry which is preliminary data.</text>
</comment>
<keyword evidence="10" id="KW-1185">Reference proteome</keyword>
<dbReference type="PANTHER" id="PTHR33885">
    <property type="entry name" value="PHAGE SHOCK PROTEIN C"/>
    <property type="match status" value="1"/>
</dbReference>
<proteinExistence type="predicted"/>
<reference evidence="10" key="1">
    <citation type="journal article" date="2019" name="Int. J. Syst. Evol. Microbiol.">
        <title>The Global Catalogue of Microorganisms (GCM) 10K type strain sequencing project: providing services to taxonomists for standard genome sequencing and annotation.</title>
        <authorList>
            <consortium name="The Broad Institute Genomics Platform"/>
            <consortium name="The Broad Institute Genome Sequencing Center for Infectious Disease"/>
            <person name="Wu L."/>
            <person name="Ma J."/>
        </authorList>
    </citation>
    <scope>NUCLEOTIDE SEQUENCE [LARGE SCALE GENOMIC DNA]</scope>
    <source>
        <strain evidence="10">NBRC 108730</strain>
    </source>
</reference>
<accession>A0ABQ6JK84</accession>
<feature type="transmembrane region" description="Helical" evidence="7">
    <location>
        <begin position="33"/>
        <end position="60"/>
    </location>
</feature>
<keyword evidence="4 7" id="KW-1133">Transmembrane helix</keyword>
<dbReference type="EMBL" id="BSUZ01000001">
    <property type="protein sequence ID" value="GMA88177.1"/>
    <property type="molecule type" value="Genomic_DNA"/>
</dbReference>
<feature type="transmembrane region" description="Helical" evidence="7">
    <location>
        <begin position="85"/>
        <end position="103"/>
    </location>
</feature>
<feature type="compositionally biased region" description="Low complexity" evidence="6">
    <location>
        <begin position="138"/>
        <end position="157"/>
    </location>
</feature>
<sequence length="415" mass="42669">MAGVLRGLRRSRSERMAAGVAGGVARSLGLDPLLLRIVLVVLVFFGGAGLVLYAAGWLLLPVDDGEPSIGQQVVQPGPRRPSTQTVLLAVALALVAFGSLLAAFDHWDGGLLFVLAVAGLVLLLVRREGVQVGWNPSRPAAAASGSPVPPAATASAPYGPQPAPGTAFAASAPAPAGPLLAPRGSTPQPPYQPPYQPPVAFQPPPPTPRRERSLLGRLTVSLVLILLGVLISIDLAGGDLPGVVYVAAPLALVGVALIVGTFVGRARGLIALGILLSIACGAVVAGQRIGDGVGDPNTVRRTPTTVAEPAARRRLRPGRGVLRPARHRPGRHRREHVGRDQRRPRRGHRAGGPGRAGSTRASGSAGSTPSGRTWEDLAWSLNVSDDGTDDVTGGGTLHLHLGAGVGRLEVHRAQA</sequence>
<feature type="compositionally biased region" description="Low complexity" evidence="6">
    <location>
        <begin position="356"/>
        <end position="372"/>
    </location>
</feature>
<evidence type="ECO:0000259" key="8">
    <source>
        <dbReference type="Pfam" id="PF04024"/>
    </source>
</evidence>